<evidence type="ECO:0000313" key="9">
    <source>
        <dbReference type="Proteomes" id="UP000502248"/>
    </source>
</evidence>
<dbReference type="PANTHER" id="PTHR42718">
    <property type="entry name" value="MAJOR FACILITATOR SUPERFAMILY MULTIDRUG TRANSPORTER MFSC"/>
    <property type="match status" value="1"/>
</dbReference>
<dbReference type="RefSeq" id="WP_169282626.1">
    <property type="nucleotide sequence ID" value="NZ_CP051680.1"/>
</dbReference>
<protein>
    <submittedName>
        <fullName evidence="8">MFS transporter</fullName>
    </submittedName>
</protein>
<comment type="subcellular location">
    <subcellularLocation>
        <location evidence="1">Cell membrane</location>
        <topology evidence="1">Multi-pass membrane protein</topology>
    </subcellularLocation>
</comment>
<dbReference type="InterPro" id="IPR020846">
    <property type="entry name" value="MFS_dom"/>
</dbReference>
<feature type="transmembrane region" description="Helical" evidence="6">
    <location>
        <begin position="288"/>
        <end position="308"/>
    </location>
</feature>
<dbReference type="Proteomes" id="UP000502248">
    <property type="component" value="Chromosome"/>
</dbReference>
<keyword evidence="2" id="KW-0813">Transport</keyword>
<dbReference type="PROSITE" id="PS50850">
    <property type="entry name" value="MFS"/>
    <property type="match status" value="1"/>
</dbReference>
<feature type="transmembrane region" description="Helical" evidence="6">
    <location>
        <begin position="81"/>
        <end position="104"/>
    </location>
</feature>
<feature type="transmembrane region" description="Helical" evidence="6">
    <location>
        <begin position="320"/>
        <end position="341"/>
    </location>
</feature>
<feature type="transmembrane region" description="Helical" evidence="6">
    <location>
        <begin position="167"/>
        <end position="185"/>
    </location>
</feature>
<feature type="transmembrane region" description="Helical" evidence="6">
    <location>
        <begin position="18"/>
        <end position="39"/>
    </location>
</feature>
<feature type="transmembrane region" description="Helical" evidence="6">
    <location>
        <begin position="197"/>
        <end position="216"/>
    </location>
</feature>
<evidence type="ECO:0000256" key="4">
    <source>
        <dbReference type="ARBA" id="ARBA00022989"/>
    </source>
</evidence>
<evidence type="ECO:0000256" key="1">
    <source>
        <dbReference type="ARBA" id="ARBA00004651"/>
    </source>
</evidence>
<feature type="domain" description="Major facilitator superfamily (MFS) profile" evidence="7">
    <location>
        <begin position="15"/>
        <end position="453"/>
    </location>
</feature>
<evidence type="ECO:0000259" key="7">
    <source>
        <dbReference type="PROSITE" id="PS50850"/>
    </source>
</evidence>
<feature type="transmembrane region" description="Helical" evidence="6">
    <location>
        <begin position="222"/>
        <end position="239"/>
    </location>
</feature>
<dbReference type="Gene3D" id="1.20.1720.10">
    <property type="entry name" value="Multidrug resistance protein D"/>
    <property type="match status" value="1"/>
</dbReference>
<dbReference type="PRINTS" id="PR01036">
    <property type="entry name" value="TCRTETB"/>
</dbReference>
<gene>
    <name evidence="8" type="ORF">HH215_26570</name>
</gene>
<evidence type="ECO:0000256" key="3">
    <source>
        <dbReference type="ARBA" id="ARBA00022692"/>
    </source>
</evidence>
<reference evidence="8 9" key="1">
    <citation type="submission" date="2020-04" db="EMBL/GenBank/DDBJ databases">
        <title>Genome sequencing of novel species.</title>
        <authorList>
            <person name="Heo J."/>
            <person name="Kim S.-J."/>
            <person name="Kim J.-S."/>
            <person name="Hong S.-B."/>
            <person name="Kwon S.-W."/>
        </authorList>
    </citation>
    <scope>NUCLEOTIDE SEQUENCE [LARGE SCALE GENOMIC DNA]</scope>
    <source>
        <strain evidence="8 9">MFER-1</strain>
    </source>
</reference>
<dbReference type="EMBL" id="CP051680">
    <property type="protein sequence ID" value="QJD86377.1"/>
    <property type="molecule type" value="Genomic_DNA"/>
</dbReference>
<dbReference type="Pfam" id="PF07690">
    <property type="entry name" value="MFS_1"/>
    <property type="match status" value="1"/>
</dbReference>
<dbReference type="InterPro" id="IPR036259">
    <property type="entry name" value="MFS_trans_sf"/>
</dbReference>
<dbReference type="CDD" id="cd17321">
    <property type="entry name" value="MFS_MMR_MDR_like"/>
    <property type="match status" value="1"/>
</dbReference>
<keyword evidence="3 6" id="KW-0812">Transmembrane</keyword>
<dbReference type="PANTHER" id="PTHR42718:SF9">
    <property type="entry name" value="MAJOR FACILITATOR SUPERFAMILY MULTIDRUG TRANSPORTER MFSC"/>
    <property type="match status" value="1"/>
</dbReference>
<evidence type="ECO:0000256" key="6">
    <source>
        <dbReference type="SAM" id="Phobius"/>
    </source>
</evidence>
<name>A0A7Z2ZPV8_9BACL</name>
<feature type="transmembrane region" description="Helical" evidence="6">
    <location>
        <begin position="347"/>
        <end position="372"/>
    </location>
</feature>
<feature type="transmembrane region" description="Helical" evidence="6">
    <location>
        <begin position="259"/>
        <end position="282"/>
    </location>
</feature>
<feature type="transmembrane region" description="Helical" evidence="6">
    <location>
        <begin position="110"/>
        <end position="128"/>
    </location>
</feature>
<accession>A0A7Z2ZPV8</accession>
<sequence length="466" mass="48434">MDSKHAPSPVTADRLMRLLALTLIVSVMNATMFNVALPRISLEFSLSPSKASWVITAYIVVYAIGTVTYGKLADRYSLRNLLTFGLPMLAFGSLIGLMAGAFWMLVLARVLQAMGASVVTAASMLIPVRYYPLAARGRALGMTATGIALGTAAGPIISGIVTSVASWRLLFLLPLLALIALPFFRRELDGAAGTKRPTDVWGGLLLGGSIAALLLALTNSSLMLLAAGLLLTALFGLRIRFAREPFIQLALLGNTRFSFALLITGLSSCAVFGIPFLVPLLLGNVNGLSPLHTGLAMLPAAVLSALLGRRGGTLADKYGIGVLFYTAALLFASGFVLLSWTAGSSPGLIACFLIFGSVGQTFTQIALSHTLSGTLTAEQTGVGMGLYSLVSFIAGAASTALIGRTLDFGASGRWLNPLHGGGAGLVYSNLFLALAALVSLTAILYAVFAAMSRRASRRAGAESPAG</sequence>
<feature type="transmembrane region" description="Helical" evidence="6">
    <location>
        <begin position="51"/>
        <end position="69"/>
    </location>
</feature>
<feature type="transmembrane region" description="Helical" evidence="6">
    <location>
        <begin position="384"/>
        <end position="406"/>
    </location>
</feature>
<dbReference type="KEGG" id="cheb:HH215_26570"/>
<organism evidence="8 9">
    <name type="scientific">Cohnella herbarum</name>
    <dbReference type="NCBI Taxonomy" id="2728023"/>
    <lineage>
        <taxon>Bacteria</taxon>
        <taxon>Bacillati</taxon>
        <taxon>Bacillota</taxon>
        <taxon>Bacilli</taxon>
        <taxon>Bacillales</taxon>
        <taxon>Paenibacillaceae</taxon>
        <taxon>Cohnella</taxon>
    </lineage>
</organism>
<proteinExistence type="predicted"/>
<keyword evidence="9" id="KW-1185">Reference proteome</keyword>
<evidence type="ECO:0000256" key="2">
    <source>
        <dbReference type="ARBA" id="ARBA00022448"/>
    </source>
</evidence>
<dbReference type="GO" id="GO:0005886">
    <property type="term" value="C:plasma membrane"/>
    <property type="evidence" value="ECO:0007669"/>
    <property type="project" value="UniProtKB-SubCell"/>
</dbReference>
<dbReference type="Gene3D" id="1.20.1250.20">
    <property type="entry name" value="MFS general substrate transporter like domains"/>
    <property type="match status" value="1"/>
</dbReference>
<keyword evidence="5 6" id="KW-0472">Membrane</keyword>
<dbReference type="SUPFAM" id="SSF103473">
    <property type="entry name" value="MFS general substrate transporter"/>
    <property type="match status" value="1"/>
</dbReference>
<evidence type="ECO:0000256" key="5">
    <source>
        <dbReference type="ARBA" id="ARBA00023136"/>
    </source>
</evidence>
<evidence type="ECO:0000313" key="8">
    <source>
        <dbReference type="EMBL" id="QJD86377.1"/>
    </source>
</evidence>
<feature type="transmembrane region" description="Helical" evidence="6">
    <location>
        <begin position="140"/>
        <end position="161"/>
    </location>
</feature>
<dbReference type="AlphaFoldDB" id="A0A7Z2ZPV8"/>
<dbReference type="InterPro" id="IPR011701">
    <property type="entry name" value="MFS"/>
</dbReference>
<keyword evidence="4 6" id="KW-1133">Transmembrane helix</keyword>
<dbReference type="GO" id="GO:0022857">
    <property type="term" value="F:transmembrane transporter activity"/>
    <property type="evidence" value="ECO:0007669"/>
    <property type="project" value="InterPro"/>
</dbReference>
<feature type="transmembrane region" description="Helical" evidence="6">
    <location>
        <begin position="426"/>
        <end position="448"/>
    </location>
</feature>